<evidence type="ECO:0000256" key="3">
    <source>
        <dbReference type="ARBA" id="ARBA00023239"/>
    </source>
</evidence>
<name>E8QZ80_ISOPI</name>
<dbReference type="InterPro" id="IPR015813">
    <property type="entry name" value="Pyrv/PenolPyrv_kinase-like_dom"/>
</dbReference>
<comment type="similarity">
    <text evidence="1">Belongs to the HpcH/HpaI aldolase family.</text>
</comment>
<dbReference type="STRING" id="575540.Isop_3653"/>
<dbReference type="InParanoid" id="E8QZ80"/>
<dbReference type="Gene3D" id="3.20.20.60">
    <property type="entry name" value="Phosphoenolpyruvate-binding domains"/>
    <property type="match status" value="1"/>
</dbReference>
<dbReference type="InterPro" id="IPR050251">
    <property type="entry name" value="HpcH-HpaI_aldolase"/>
</dbReference>
<dbReference type="InterPro" id="IPR005000">
    <property type="entry name" value="Aldolase/citrate-lyase_domain"/>
</dbReference>
<dbReference type="SUPFAM" id="SSF51621">
    <property type="entry name" value="Phosphoenolpyruvate/pyruvate domain"/>
    <property type="match status" value="1"/>
</dbReference>
<accession>E8QZ80</accession>
<dbReference type="GO" id="GO:0005737">
    <property type="term" value="C:cytoplasm"/>
    <property type="evidence" value="ECO:0007669"/>
    <property type="project" value="TreeGrafter"/>
</dbReference>
<feature type="domain" description="HpcH/HpaI aldolase/citrate lyase" evidence="4">
    <location>
        <begin position="34"/>
        <end position="240"/>
    </location>
</feature>
<protein>
    <submittedName>
        <fullName evidence="5">HpcH/HpaI aldolase</fullName>
    </submittedName>
</protein>
<dbReference type="Proteomes" id="UP000008631">
    <property type="component" value="Chromosome"/>
</dbReference>
<dbReference type="OrthoDB" id="86160at2"/>
<organism evidence="5 6">
    <name type="scientific">Isosphaera pallida (strain ATCC 43644 / DSM 9630 / IS1B)</name>
    <dbReference type="NCBI Taxonomy" id="575540"/>
    <lineage>
        <taxon>Bacteria</taxon>
        <taxon>Pseudomonadati</taxon>
        <taxon>Planctomycetota</taxon>
        <taxon>Planctomycetia</taxon>
        <taxon>Isosphaerales</taxon>
        <taxon>Isosphaeraceae</taxon>
        <taxon>Isosphaera</taxon>
    </lineage>
</organism>
<evidence type="ECO:0000313" key="5">
    <source>
        <dbReference type="EMBL" id="ADV64209.1"/>
    </source>
</evidence>
<keyword evidence="3" id="KW-0456">Lyase</keyword>
<gene>
    <name evidence="5" type="ordered locus">Isop_3653</name>
</gene>
<dbReference type="RefSeq" id="WP_013566497.1">
    <property type="nucleotide sequence ID" value="NC_014962.1"/>
</dbReference>
<evidence type="ECO:0000313" key="6">
    <source>
        <dbReference type="Proteomes" id="UP000008631"/>
    </source>
</evidence>
<dbReference type="InterPro" id="IPR040442">
    <property type="entry name" value="Pyrv_kinase-like_dom_sf"/>
</dbReference>
<sequence length="259" mass="28007">MIRIKQKLARGELVRIFGATQLLSTKLVEIVGDHGHYDGLWLDAEHGGLTQRDIELATLAAKASGLEAFVRLPATDYATIMRPLEAGAGGVMVSMIHSAEEAEQAVRWAKFYPRGTRGINNGNRDGRFGRLPIADYVVQANAQTFVGLQIETQGALEQIEAIVQVPDVDLIFVGPADLSQMLGVPGQVLHPDCLAAVDRIATVCARFGKPWGVVPIGTDHGRVMLEKGCRMFVCGFDIHAMHAGLDALKERHSYLDGGA</sequence>
<dbReference type="GO" id="GO:0046872">
    <property type="term" value="F:metal ion binding"/>
    <property type="evidence" value="ECO:0007669"/>
    <property type="project" value="UniProtKB-KW"/>
</dbReference>
<dbReference type="AlphaFoldDB" id="E8QZ80"/>
<reference evidence="5 6" key="2">
    <citation type="journal article" date="2011" name="Stand. Genomic Sci.">
        <title>Complete genome sequence of Isosphaera pallida type strain (IS1B).</title>
        <authorList>
            <consortium name="US DOE Joint Genome Institute (JGI-PGF)"/>
            <person name="Goker M."/>
            <person name="Cleland D."/>
            <person name="Saunders E."/>
            <person name="Lapidus A."/>
            <person name="Nolan M."/>
            <person name="Lucas S."/>
            <person name="Hammon N."/>
            <person name="Deshpande S."/>
            <person name="Cheng J.F."/>
            <person name="Tapia R."/>
            <person name="Han C."/>
            <person name="Goodwin L."/>
            <person name="Pitluck S."/>
            <person name="Liolios K."/>
            <person name="Pagani I."/>
            <person name="Ivanova N."/>
            <person name="Mavromatis K."/>
            <person name="Pati A."/>
            <person name="Chen A."/>
            <person name="Palaniappan K."/>
            <person name="Land M."/>
            <person name="Hauser L."/>
            <person name="Chang Y.J."/>
            <person name="Jeffries C.D."/>
            <person name="Detter J.C."/>
            <person name="Beck B."/>
            <person name="Woyke T."/>
            <person name="Bristow J."/>
            <person name="Eisen J.A."/>
            <person name="Markowitz V."/>
            <person name="Hugenholtz P."/>
            <person name="Kyrpides N.C."/>
            <person name="Klenk H.P."/>
        </authorList>
    </citation>
    <scope>NUCLEOTIDE SEQUENCE [LARGE SCALE GENOMIC DNA]</scope>
    <source>
        <strain evidence="6">ATCC 43644 / DSM 9630 / IS1B</strain>
    </source>
</reference>
<evidence type="ECO:0000256" key="1">
    <source>
        <dbReference type="ARBA" id="ARBA00005568"/>
    </source>
</evidence>
<keyword evidence="2" id="KW-0479">Metal-binding</keyword>
<dbReference type="KEGG" id="ipa:Isop_3653"/>
<dbReference type="PANTHER" id="PTHR30502">
    <property type="entry name" value="2-KETO-3-DEOXY-L-RHAMNONATE ALDOLASE"/>
    <property type="match status" value="1"/>
</dbReference>
<dbReference type="PANTHER" id="PTHR30502:SF0">
    <property type="entry name" value="PHOSPHOENOLPYRUVATE CARBOXYLASE FAMILY PROTEIN"/>
    <property type="match status" value="1"/>
</dbReference>
<dbReference type="Pfam" id="PF03328">
    <property type="entry name" value="HpcH_HpaI"/>
    <property type="match status" value="1"/>
</dbReference>
<evidence type="ECO:0000259" key="4">
    <source>
        <dbReference type="Pfam" id="PF03328"/>
    </source>
</evidence>
<reference key="1">
    <citation type="submission" date="2010-11" db="EMBL/GenBank/DDBJ databases">
        <title>The complete sequence of chromosome of Isophaera pallida ATCC 43644.</title>
        <authorList>
            <consortium name="US DOE Joint Genome Institute (JGI-PGF)"/>
            <person name="Lucas S."/>
            <person name="Copeland A."/>
            <person name="Lapidus A."/>
            <person name="Bruce D."/>
            <person name="Goodwin L."/>
            <person name="Pitluck S."/>
            <person name="Kyrpides N."/>
            <person name="Mavromatis K."/>
            <person name="Pagani I."/>
            <person name="Ivanova N."/>
            <person name="Saunders E."/>
            <person name="Brettin T."/>
            <person name="Detter J.C."/>
            <person name="Han C."/>
            <person name="Tapia R."/>
            <person name="Land M."/>
            <person name="Hauser L."/>
            <person name="Markowitz V."/>
            <person name="Cheng J.-F."/>
            <person name="Hugenholtz P."/>
            <person name="Woyke T."/>
            <person name="Wu D."/>
            <person name="Eisen J.A."/>
        </authorList>
    </citation>
    <scope>NUCLEOTIDE SEQUENCE</scope>
    <source>
        <strain>ATCC 43644</strain>
    </source>
</reference>
<dbReference type="eggNOG" id="COG3836">
    <property type="taxonomic scope" value="Bacteria"/>
</dbReference>
<dbReference type="EMBL" id="CP002353">
    <property type="protein sequence ID" value="ADV64209.1"/>
    <property type="molecule type" value="Genomic_DNA"/>
</dbReference>
<keyword evidence="6" id="KW-1185">Reference proteome</keyword>
<evidence type="ECO:0000256" key="2">
    <source>
        <dbReference type="ARBA" id="ARBA00022723"/>
    </source>
</evidence>
<proteinExistence type="inferred from homology"/>
<dbReference type="HOGENOM" id="CLU_059964_4_1_0"/>
<dbReference type="GO" id="GO:0016832">
    <property type="term" value="F:aldehyde-lyase activity"/>
    <property type="evidence" value="ECO:0007669"/>
    <property type="project" value="TreeGrafter"/>
</dbReference>